<organism evidence="2 3">
    <name type="scientific">Lachnellula arida</name>
    <dbReference type="NCBI Taxonomy" id="1316785"/>
    <lineage>
        <taxon>Eukaryota</taxon>
        <taxon>Fungi</taxon>
        <taxon>Dikarya</taxon>
        <taxon>Ascomycota</taxon>
        <taxon>Pezizomycotina</taxon>
        <taxon>Leotiomycetes</taxon>
        <taxon>Helotiales</taxon>
        <taxon>Lachnaceae</taxon>
        <taxon>Lachnellula</taxon>
    </lineage>
</organism>
<dbReference type="PANTHER" id="PTHR28042">
    <property type="entry name" value="E3 UBIQUITIN-PROTEIN LIGASE COMPLEX SLX5-SLX8 SUBUNIT SLX5"/>
    <property type="match status" value="1"/>
</dbReference>
<dbReference type="Proteomes" id="UP000469559">
    <property type="component" value="Unassembled WGS sequence"/>
</dbReference>
<feature type="region of interest" description="Disordered" evidence="1">
    <location>
        <begin position="1"/>
        <end position="132"/>
    </location>
</feature>
<name>A0A8T9B1C6_9HELO</name>
<protein>
    <recommendedName>
        <fullName evidence="4">Cell cycle control protein</fullName>
    </recommendedName>
</protein>
<dbReference type="PANTHER" id="PTHR28042:SF1">
    <property type="entry name" value="E3 UBIQUITIN-PROTEIN LIGASE COMPLEX SLX5-SLX8 SUBUNIT SLX5"/>
    <property type="match status" value="1"/>
</dbReference>
<dbReference type="SUPFAM" id="SSF57850">
    <property type="entry name" value="RING/U-box"/>
    <property type="match status" value="1"/>
</dbReference>
<evidence type="ECO:0008006" key="4">
    <source>
        <dbReference type="Google" id="ProtNLM"/>
    </source>
</evidence>
<dbReference type="AlphaFoldDB" id="A0A8T9B1C6"/>
<dbReference type="InterPro" id="IPR038886">
    <property type="entry name" value="E3_SLX5/Rfp1"/>
</dbReference>
<evidence type="ECO:0000256" key="1">
    <source>
        <dbReference type="SAM" id="MobiDB-lite"/>
    </source>
</evidence>
<feature type="region of interest" description="Disordered" evidence="1">
    <location>
        <begin position="312"/>
        <end position="331"/>
    </location>
</feature>
<evidence type="ECO:0000313" key="2">
    <source>
        <dbReference type="EMBL" id="TVY13176.1"/>
    </source>
</evidence>
<dbReference type="GO" id="GO:0004842">
    <property type="term" value="F:ubiquitin-protein transferase activity"/>
    <property type="evidence" value="ECO:0007669"/>
    <property type="project" value="TreeGrafter"/>
</dbReference>
<gene>
    <name evidence="2" type="ORF">LARI1_G008411</name>
</gene>
<feature type="compositionally biased region" description="Low complexity" evidence="1">
    <location>
        <begin position="40"/>
        <end position="52"/>
    </location>
</feature>
<dbReference type="EMBL" id="QGMF01001074">
    <property type="protein sequence ID" value="TVY13176.1"/>
    <property type="molecule type" value="Genomic_DNA"/>
</dbReference>
<dbReference type="GO" id="GO:0033768">
    <property type="term" value="C:SUMO-targeted ubiquitin ligase complex"/>
    <property type="evidence" value="ECO:0007669"/>
    <property type="project" value="TreeGrafter"/>
</dbReference>
<feature type="compositionally biased region" description="Polar residues" evidence="1">
    <location>
        <begin position="17"/>
        <end position="26"/>
    </location>
</feature>
<reference evidence="2 3" key="1">
    <citation type="submission" date="2018-05" db="EMBL/GenBank/DDBJ databases">
        <title>Whole genome sequencing for identification of molecular markers to develop diagnostic detection tools for the regulated plant pathogen Lachnellula willkommii.</title>
        <authorList>
            <person name="Giroux E."/>
            <person name="Bilodeau G."/>
        </authorList>
    </citation>
    <scope>NUCLEOTIDE SEQUENCE [LARGE SCALE GENOMIC DNA]</scope>
    <source>
        <strain evidence="2 3">CBS 203.66</strain>
    </source>
</reference>
<proteinExistence type="predicted"/>
<comment type="caution">
    <text evidence="2">The sequence shown here is derived from an EMBL/GenBank/DDBJ whole genome shotgun (WGS) entry which is preliminary data.</text>
</comment>
<evidence type="ECO:0000313" key="3">
    <source>
        <dbReference type="Proteomes" id="UP000469559"/>
    </source>
</evidence>
<feature type="compositionally biased region" description="Polar residues" evidence="1">
    <location>
        <begin position="63"/>
        <end position="76"/>
    </location>
</feature>
<accession>A0A8T9B1C6</accession>
<dbReference type="OrthoDB" id="2398441at2759"/>
<keyword evidence="3" id="KW-1185">Reference proteome</keyword>
<sequence>MDDGWAEPQRHKRSFVEMSQQSTLSPSPILFRDTPPFGFAPAAPNDNLNLPPSFLERRRTSHPHNQSFQPSRTASQEMADVSQAQRPRLEHRASQTIIDLTDDSEEPLLFRPHSHHRERSHSQRPPQLGRSDASGLMEFIDLTEDNGEPDIIITGGRELPHPQAARPARAPPHLHLPLPDSPPLFVPREAPAQPAIHRVFGRINAAASAGANVVGAALGYAMPARHPGARPAHHHEAFHFHPADDFLGQIHMMNAMGAAQAMPRMDYRHPAFAERKPEHVPPKPARKDFTRSPTEDMDIICPSCMDELVHNKEDEEPVTKKNGKSPTKKEREEHPFWVVKECGHVYCNRCFQNRDPRNKASGVSFDEITKPSNNKSKPSKLLLCAVEDCESDVKSKDKWIGVFL</sequence>